<protein>
    <recommendedName>
        <fullName evidence="4">S-adenosyl-L-methionine-dependent methyltransferase</fullName>
    </recommendedName>
</protein>
<dbReference type="AlphaFoldDB" id="A0A9Q0K348"/>
<feature type="compositionally biased region" description="Acidic residues" evidence="1">
    <location>
        <begin position="20"/>
        <end position="35"/>
    </location>
</feature>
<proteinExistence type="predicted"/>
<dbReference type="InterPro" id="IPR053223">
    <property type="entry name" value="Prob_Methyltransferase"/>
</dbReference>
<dbReference type="EMBL" id="JAMYWD010000009">
    <property type="protein sequence ID" value="KAJ4960200.1"/>
    <property type="molecule type" value="Genomic_DNA"/>
</dbReference>
<dbReference type="Proteomes" id="UP001141806">
    <property type="component" value="Unassembled WGS sequence"/>
</dbReference>
<organism evidence="2 3">
    <name type="scientific">Protea cynaroides</name>
    <dbReference type="NCBI Taxonomy" id="273540"/>
    <lineage>
        <taxon>Eukaryota</taxon>
        <taxon>Viridiplantae</taxon>
        <taxon>Streptophyta</taxon>
        <taxon>Embryophyta</taxon>
        <taxon>Tracheophyta</taxon>
        <taxon>Spermatophyta</taxon>
        <taxon>Magnoliopsida</taxon>
        <taxon>Proteales</taxon>
        <taxon>Proteaceae</taxon>
        <taxon>Protea</taxon>
    </lineage>
</organism>
<evidence type="ECO:0000313" key="2">
    <source>
        <dbReference type="EMBL" id="KAJ4960200.1"/>
    </source>
</evidence>
<name>A0A9Q0K348_9MAGN</name>
<comment type="caution">
    <text evidence="2">The sequence shown here is derived from an EMBL/GenBank/DDBJ whole genome shotgun (WGS) entry which is preliminary data.</text>
</comment>
<reference evidence="2" key="1">
    <citation type="journal article" date="2023" name="Plant J.">
        <title>The genome of the king protea, Protea cynaroides.</title>
        <authorList>
            <person name="Chang J."/>
            <person name="Duong T.A."/>
            <person name="Schoeman C."/>
            <person name="Ma X."/>
            <person name="Roodt D."/>
            <person name="Barker N."/>
            <person name="Li Z."/>
            <person name="Van de Peer Y."/>
            <person name="Mizrachi E."/>
        </authorList>
    </citation>
    <scope>NUCLEOTIDE SEQUENCE</scope>
    <source>
        <tissue evidence="2">Young leaves</tissue>
    </source>
</reference>
<keyword evidence="3" id="KW-1185">Reference proteome</keyword>
<evidence type="ECO:0008006" key="4">
    <source>
        <dbReference type="Google" id="ProtNLM"/>
    </source>
</evidence>
<sequence>MDNLSHLYGDPPINQNEMSNVDEDLSESEDSEVEEGSLGRKIFSSQELHNYTSPKPNKQGGKKNFLGVEAVYLSIGLGCARMPTNLDRFMAYKVYGVCPDDWIIGQKLMVGGCEPLLRRRCFSKSPPHYSKPLPTNSSLWFQPSEANILWNHYKCKDYTCLASNKTIGKRGFFKCSDCFDLSKQCWVIPSNESESAEFTIDEVLRLKPGEIRIGLDYSPTTGTFAAIMKENNVTIASAMLNLAVPFNEVIALRGLLPLYVSIGSRLPFFDNTLDIVHTPLFLDGWIGLELLQYVLFDWDGILRSKGLLWVDSFFCSKEDMKLYLDEFTRLGYKKLLWGVVPKTDKHGDELFFSAVLEKPRFTN</sequence>
<accession>A0A9Q0K348</accession>
<feature type="region of interest" description="Disordered" evidence="1">
    <location>
        <begin position="1"/>
        <end position="37"/>
    </location>
</feature>
<gene>
    <name evidence="2" type="ORF">NE237_020110</name>
</gene>
<dbReference type="PANTHER" id="PTHR44067:SF12">
    <property type="entry name" value="METHYLTRANSFERASE TYPE 11 DOMAIN-CONTAINING PROTEIN"/>
    <property type="match status" value="1"/>
</dbReference>
<evidence type="ECO:0000313" key="3">
    <source>
        <dbReference type="Proteomes" id="UP001141806"/>
    </source>
</evidence>
<dbReference type="OrthoDB" id="2013003at2759"/>
<dbReference type="PANTHER" id="PTHR44067">
    <property type="entry name" value="S-ADENOSYL-L-METHIONINE-DEPENDENT METHYLTRANSFERASE SUPERFAMILY PROTEIN-RELATED"/>
    <property type="match status" value="1"/>
</dbReference>
<evidence type="ECO:0000256" key="1">
    <source>
        <dbReference type="SAM" id="MobiDB-lite"/>
    </source>
</evidence>